<evidence type="ECO:0000256" key="1">
    <source>
        <dbReference type="SAM" id="Phobius"/>
    </source>
</evidence>
<feature type="transmembrane region" description="Helical" evidence="1">
    <location>
        <begin position="274"/>
        <end position="295"/>
    </location>
</feature>
<reference evidence="2" key="1">
    <citation type="journal article" date="2012" name="PLoS ONE">
        <title>Gene sets for utilization of primary and secondary nutrition supplies in the distal gut of endangered iberian lynx.</title>
        <authorList>
            <person name="Alcaide M."/>
            <person name="Messina E."/>
            <person name="Richter M."/>
            <person name="Bargiela R."/>
            <person name="Peplies J."/>
            <person name="Huws S.A."/>
            <person name="Newbold C.J."/>
            <person name="Golyshin P.N."/>
            <person name="Simon M.A."/>
            <person name="Lopez G."/>
            <person name="Yakimov M.M."/>
            <person name="Ferrer M."/>
        </authorList>
    </citation>
    <scope>NUCLEOTIDE SEQUENCE</scope>
</reference>
<name>J9G0K2_9ZZZZ</name>
<feature type="transmembrane region" description="Helical" evidence="1">
    <location>
        <begin position="307"/>
        <end position="327"/>
    </location>
</feature>
<keyword evidence="1" id="KW-0472">Membrane</keyword>
<protein>
    <submittedName>
        <fullName evidence="2">Membrane protein</fullName>
    </submittedName>
</protein>
<accession>J9G0K2</accession>
<proteinExistence type="predicted"/>
<comment type="caution">
    <text evidence="2">The sequence shown here is derived from an EMBL/GenBank/DDBJ whole genome shotgun (WGS) entry which is preliminary data.</text>
</comment>
<keyword evidence="1" id="KW-0812">Transmembrane</keyword>
<organism evidence="2">
    <name type="scientific">gut metagenome</name>
    <dbReference type="NCBI Taxonomy" id="749906"/>
    <lineage>
        <taxon>unclassified sequences</taxon>
        <taxon>metagenomes</taxon>
        <taxon>organismal metagenomes</taxon>
    </lineage>
</organism>
<sequence>MGLDDLTKQQVDDTITYCLINEYKKDVDAFLNDFKDVLEKLFQASDYRSTPWDDQKANGLLANYRSRTDAVKRDYRDKKIVKVSGSTALTIGGFLMLFPPLLPIGCAAVGAGTLLNAGTEVAELADKHLQEQWLKAKNDLFAFVQNPMKDYPLGPIYQLLLEKYAVVESKISRGNFTVIIQALGWNYFLFRREGKSPQEALQMLHKILKLFATRRYVITDDLRNKNAEAIEDIQQQVQSTGELSGLEMAGTLAMIGISAGISAGMLMLSQFTAGLAVSFADALTTVLVRLSNFALRTFKAMKTLAPGMVIVAGLVSLVMNSVALANIDETFQPYYDFYDDCQKRIEECKQAYNEVETAVSGMMAFMNNPHPEA</sequence>
<dbReference type="AlphaFoldDB" id="J9G0K2"/>
<keyword evidence="1" id="KW-1133">Transmembrane helix</keyword>
<dbReference type="EMBL" id="AMCI01005859">
    <property type="protein sequence ID" value="EJW95337.1"/>
    <property type="molecule type" value="Genomic_DNA"/>
</dbReference>
<evidence type="ECO:0000313" key="2">
    <source>
        <dbReference type="EMBL" id="EJW95337.1"/>
    </source>
</evidence>
<gene>
    <name evidence="2" type="ORF">EVA_16551</name>
</gene>